<accession>A0AAP2DJ54</accession>
<proteinExistence type="predicted"/>
<dbReference type="EMBL" id="JAHESF010000003">
    <property type="protein sequence ID" value="MBT1696182.1"/>
    <property type="molecule type" value="Genomic_DNA"/>
</dbReference>
<keyword evidence="2" id="KW-1185">Reference proteome</keyword>
<sequence>MLKPLRLFWILTLVGCITKASNEHSAQSTPDTTGIEHFNIIIAPDLSNRQNYKLYPRPLKDGDIISTLMEKFPAILNHRRQENQQDKLSIAFINKNWTESAQINEEQLIIDFSRFENQKKRIDYLKGRSKEKFETDTARFMAEYRKIDKLARNGTSGSDIWSFLNSGVDDTMIKTETKVETFLGKMYKNSFRNILIILTDGYIEADMYGKDACLSTNPRQCYYLSTSRIKQFRNAHKYSAASSIDEFFKTSGWGIAKANNDLLKDTEVLILEIYDRSLTSGGTATVHPSDSEIIRLFWSDWLRKSGVTRFDIRPVADTKTEIAEVVLKFLGIE</sequence>
<name>A0AAP2DJ54_9BACT</name>
<reference evidence="1 2" key="1">
    <citation type="submission" date="2021-05" db="EMBL/GenBank/DDBJ databases">
        <title>A Polyphasic approach of four new species of the genus Ohtaekwangia: Ohtaekwangia histidinii sp. nov., Ohtaekwangia cretensis sp. nov., Ohtaekwangia indiensis sp. nov., Ohtaekwangia reichenbachii sp. nov. from diverse environment.</title>
        <authorList>
            <person name="Octaviana S."/>
        </authorList>
    </citation>
    <scope>NUCLEOTIDE SEQUENCE [LARGE SCALE GENOMIC DNA]</scope>
    <source>
        <strain evidence="1 2">PWU4</strain>
    </source>
</reference>
<gene>
    <name evidence="1" type="ORF">KK083_04810</name>
</gene>
<protein>
    <submittedName>
        <fullName evidence="1">Uncharacterized protein</fullName>
    </submittedName>
</protein>
<evidence type="ECO:0000313" key="2">
    <source>
        <dbReference type="Proteomes" id="UP001319200"/>
    </source>
</evidence>
<comment type="caution">
    <text evidence="1">The sequence shown here is derived from an EMBL/GenBank/DDBJ whole genome shotgun (WGS) entry which is preliminary data.</text>
</comment>
<organism evidence="1 2">
    <name type="scientific">Chryseosolibacter histidini</name>
    <dbReference type="NCBI Taxonomy" id="2782349"/>
    <lineage>
        <taxon>Bacteria</taxon>
        <taxon>Pseudomonadati</taxon>
        <taxon>Bacteroidota</taxon>
        <taxon>Cytophagia</taxon>
        <taxon>Cytophagales</taxon>
        <taxon>Chryseotaleaceae</taxon>
        <taxon>Chryseosolibacter</taxon>
    </lineage>
</organism>
<evidence type="ECO:0000313" key="1">
    <source>
        <dbReference type="EMBL" id="MBT1696182.1"/>
    </source>
</evidence>
<dbReference type="Proteomes" id="UP001319200">
    <property type="component" value="Unassembled WGS sequence"/>
</dbReference>
<dbReference type="RefSeq" id="WP_254161242.1">
    <property type="nucleotide sequence ID" value="NZ_JAHESF010000003.1"/>
</dbReference>
<dbReference type="AlphaFoldDB" id="A0AAP2DJ54"/>